<dbReference type="SUPFAM" id="SSF52540">
    <property type="entry name" value="P-loop containing nucleoside triphosphate hydrolases"/>
    <property type="match status" value="2"/>
</dbReference>
<dbReference type="Gene3D" id="3.40.50.300">
    <property type="entry name" value="P-loop containing nucleotide triphosphate hydrolases"/>
    <property type="match status" value="2"/>
</dbReference>
<keyword evidence="2" id="KW-0677">Repeat</keyword>
<sequence>MSAFVTLDSVSARTPDRHPLFHGLTVSLGAERVGLVGRNGAGKSTLLRIVAGLAEPSSGTVRRAGSVGVFQQDMPSDWSVVEALGVASRMDALGRILAGRGTADDLDAADWTLEARLGAALAQAGLSDLPLDRPLGTLSGGERTRIGIARLLIEAPDIGLLDEPTNNLDASGRAAIRSLVRVWRGGLLVASHDRELLDDMDRILELTTIGARSFGGGWSAFAASRDEDRLRARAELERADAGVRAARQAAQAQREAKERRDKAGRAFAARGSEPKLLLNARAERAENTGGRTQAIGDRRMGAALSEADEARSRVEILTPLTITLPSSGLPSNARVLAMEGVVAELGGRRLGPWTLHIDGPERIALKGANGAGKTTLLRLATGLSAPVAGTVRRAEGRIAMLDQHVALLDPEGTVLHNIRRLNPDAGDEEAYGICARFAFRNRDATRIVGTLSGGERLRAGLAATLSGPIPPWLVILDEPTNHLDIESVELLEESLRSFDGALLVVSHDSSFLERVKFDREFEV</sequence>
<name>A0A916ZQG3_9HYPH</name>
<comment type="caution">
    <text evidence="6">The sequence shown here is derived from an EMBL/GenBank/DDBJ whole genome shotgun (WGS) entry which is preliminary data.</text>
</comment>
<organism evidence="6 7">
    <name type="scientific">Aureimonas endophytica</name>
    <dbReference type="NCBI Taxonomy" id="2027858"/>
    <lineage>
        <taxon>Bacteria</taxon>
        <taxon>Pseudomonadati</taxon>
        <taxon>Pseudomonadota</taxon>
        <taxon>Alphaproteobacteria</taxon>
        <taxon>Hyphomicrobiales</taxon>
        <taxon>Aurantimonadaceae</taxon>
        <taxon>Aureimonas</taxon>
    </lineage>
</organism>
<dbReference type="Pfam" id="PF00005">
    <property type="entry name" value="ABC_tran"/>
    <property type="match status" value="2"/>
</dbReference>
<dbReference type="AlphaFoldDB" id="A0A916ZQG3"/>
<protein>
    <submittedName>
        <fullName evidence="6">ABC transporter ATP-binding protein</fullName>
    </submittedName>
</protein>
<dbReference type="InterPro" id="IPR003439">
    <property type="entry name" value="ABC_transporter-like_ATP-bd"/>
</dbReference>
<dbReference type="PROSITE" id="PS50893">
    <property type="entry name" value="ABC_TRANSPORTER_2"/>
    <property type="match status" value="1"/>
</dbReference>
<evidence type="ECO:0000256" key="2">
    <source>
        <dbReference type="ARBA" id="ARBA00022737"/>
    </source>
</evidence>
<dbReference type="InterPro" id="IPR027417">
    <property type="entry name" value="P-loop_NTPase"/>
</dbReference>
<dbReference type="FunFam" id="3.40.50.300:FF:001320">
    <property type="entry name" value="Heme ABC transporter ATP-binding protein"/>
    <property type="match status" value="1"/>
</dbReference>
<reference evidence="6" key="2">
    <citation type="submission" date="2020-09" db="EMBL/GenBank/DDBJ databases">
        <authorList>
            <person name="Sun Q."/>
            <person name="Zhou Y."/>
        </authorList>
    </citation>
    <scope>NUCLEOTIDE SEQUENCE</scope>
    <source>
        <strain evidence="6">CGMCC 1.15367</strain>
    </source>
</reference>
<evidence type="ECO:0000256" key="1">
    <source>
        <dbReference type="ARBA" id="ARBA00005417"/>
    </source>
</evidence>
<dbReference type="GO" id="GO:0016887">
    <property type="term" value="F:ATP hydrolysis activity"/>
    <property type="evidence" value="ECO:0007669"/>
    <property type="project" value="InterPro"/>
</dbReference>
<comment type="similarity">
    <text evidence="1">Belongs to the ABC transporter superfamily.</text>
</comment>
<dbReference type="Proteomes" id="UP000644699">
    <property type="component" value="Unassembled WGS sequence"/>
</dbReference>
<evidence type="ECO:0000259" key="5">
    <source>
        <dbReference type="PROSITE" id="PS50893"/>
    </source>
</evidence>
<dbReference type="PANTHER" id="PTHR19211">
    <property type="entry name" value="ATP-BINDING TRANSPORT PROTEIN-RELATED"/>
    <property type="match status" value="1"/>
</dbReference>
<evidence type="ECO:0000313" key="7">
    <source>
        <dbReference type="Proteomes" id="UP000644699"/>
    </source>
</evidence>
<accession>A0A916ZQG3</accession>
<dbReference type="PROSITE" id="PS00211">
    <property type="entry name" value="ABC_TRANSPORTER_1"/>
    <property type="match status" value="1"/>
</dbReference>
<dbReference type="InterPro" id="IPR050611">
    <property type="entry name" value="ABCF"/>
</dbReference>
<evidence type="ECO:0000313" key="6">
    <source>
        <dbReference type="EMBL" id="GGE09267.1"/>
    </source>
</evidence>
<dbReference type="CDD" id="cd03221">
    <property type="entry name" value="ABCF_EF-3"/>
    <property type="match status" value="1"/>
</dbReference>
<dbReference type="GO" id="GO:0005524">
    <property type="term" value="F:ATP binding"/>
    <property type="evidence" value="ECO:0007669"/>
    <property type="project" value="UniProtKB-KW"/>
</dbReference>
<dbReference type="InterPro" id="IPR003593">
    <property type="entry name" value="AAA+_ATPase"/>
</dbReference>
<gene>
    <name evidence="6" type="ORF">GCM10011390_30450</name>
</gene>
<dbReference type="SMART" id="SM00382">
    <property type="entry name" value="AAA"/>
    <property type="match status" value="2"/>
</dbReference>
<reference evidence="6" key="1">
    <citation type="journal article" date="2014" name="Int. J. Syst. Evol. Microbiol.">
        <title>Complete genome sequence of Corynebacterium casei LMG S-19264T (=DSM 44701T), isolated from a smear-ripened cheese.</title>
        <authorList>
            <consortium name="US DOE Joint Genome Institute (JGI-PGF)"/>
            <person name="Walter F."/>
            <person name="Albersmeier A."/>
            <person name="Kalinowski J."/>
            <person name="Ruckert C."/>
        </authorList>
    </citation>
    <scope>NUCLEOTIDE SEQUENCE</scope>
    <source>
        <strain evidence="6">CGMCC 1.15367</strain>
    </source>
</reference>
<keyword evidence="7" id="KW-1185">Reference proteome</keyword>
<keyword evidence="4 6" id="KW-0067">ATP-binding</keyword>
<proteinExistence type="inferred from homology"/>
<dbReference type="InterPro" id="IPR017871">
    <property type="entry name" value="ABC_transporter-like_CS"/>
</dbReference>
<dbReference type="RefSeq" id="WP_188909906.1">
    <property type="nucleotide sequence ID" value="NZ_BMIQ01000004.1"/>
</dbReference>
<dbReference type="PANTHER" id="PTHR19211:SF6">
    <property type="entry name" value="BLL7188 PROTEIN"/>
    <property type="match status" value="1"/>
</dbReference>
<evidence type="ECO:0000256" key="3">
    <source>
        <dbReference type="ARBA" id="ARBA00022741"/>
    </source>
</evidence>
<feature type="domain" description="ABC transporter" evidence="5">
    <location>
        <begin position="5"/>
        <end position="233"/>
    </location>
</feature>
<dbReference type="EMBL" id="BMIQ01000004">
    <property type="protein sequence ID" value="GGE09267.1"/>
    <property type="molecule type" value="Genomic_DNA"/>
</dbReference>
<keyword evidence="3" id="KW-0547">Nucleotide-binding</keyword>
<evidence type="ECO:0000256" key="4">
    <source>
        <dbReference type="ARBA" id="ARBA00022840"/>
    </source>
</evidence>